<proteinExistence type="predicted"/>
<evidence type="ECO:0008006" key="5">
    <source>
        <dbReference type="Google" id="ProtNLM"/>
    </source>
</evidence>
<dbReference type="AlphaFoldDB" id="A0A9X3NRX1"/>
<keyword evidence="4" id="KW-1185">Reference proteome</keyword>
<comment type="caution">
    <text evidence="3">The sequence shown here is derived from an EMBL/GenBank/DDBJ whole genome shotgun (WGS) entry which is preliminary data.</text>
</comment>
<gene>
    <name evidence="3" type="ORF">LG943_01185</name>
</gene>
<reference evidence="3" key="1">
    <citation type="submission" date="2021-10" db="EMBL/GenBank/DDBJ databases">
        <title>Streptomonospora sp. nov., isolated from mangrove soil.</title>
        <authorList>
            <person name="Chen X."/>
            <person name="Ge X."/>
            <person name="Liu W."/>
        </authorList>
    </citation>
    <scope>NUCLEOTIDE SEQUENCE</scope>
    <source>
        <strain evidence="3">S1-112</strain>
    </source>
</reference>
<evidence type="ECO:0000256" key="2">
    <source>
        <dbReference type="SAM" id="SignalP"/>
    </source>
</evidence>
<organism evidence="3 4">
    <name type="scientific">Streptomonospora mangrovi</name>
    <dbReference type="NCBI Taxonomy" id="2883123"/>
    <lineage>
        <taxon>Bacteria</taxon>
        <taxon>Bacillati</taxon>
        <taxon>Actinomycetota</taxon>
        <taxon>Actinomycetes</taxon>
        <taxon>Streptosporangiales</taxon>
        <taxon>Nocardiopsidaceae</taxon>
        <taxon>Streptomonospora</taxon>
    </lineage>
</organism>
<keyword evidence="2" id="KW-0732">Signal</keyword>
<dbReference type="EMBL" id="JAJAQC010000002">
    <property type="protein sequence ID" value="MDA0562956.1"/>
    <property type="molecule type" value="Genomic_DNA"/>
</dbReference>
<feature type="region of interest" description="Disordered" evidence="1">
    <location>
        <begin position="73"/>
        <end position="107"/>
    </location>
</feature>
<sequence length="175" mass="18050">MPQHLPPVFSRRVLLPVALAGCLALSACGSEPGPSMEELETMIAPSSGSSGPAADPSALAELRFNAETMACEPRLSGDAPGAWETSAPREKADTGAEIGVRDTEGGGEVAVTARVTGPDDQAYEAPATASGTDWVRITFPGDFPEPPESAPGGVYTVVWTTEDGAFIACDGFRLK</sequence>
<evidence type="ECO:0000256" key="1">
    <source>
        <dbReference type="SAM" id="MobiDB-lite"/>
    </source>
</evidence>
<evidence type="ECO:0000313" key="3">
    <source>
        <dbReference type="EMBL" id="MDA0562956.1"/>
    </source>
</evidence>
<feature type="chain" id="PRO_5040739418" description="Lipoprotein" evidence="2">
    <location>
        <begin position="30"/>
        <end position="175"/>
    </location>
</feature>
<evidence type="ECO:0000313" key="4">
    <source>
        <dbReference type="Proteomes" id="UP001140076"/>
    </source>
</evidence>
<dbReference type="Proteomes" id="UP001140076">
    <property type="component" value="Unassembled WGS sequence"/>
</dbReference>
<protein>
    <recommendedName>
        <fullName evidence="5">Lipoprotein</fullName>
    </recommendedName>
</protein>
<feature type="compositionally biased region" description="Basic and acidic residues" evidence="1">
    <location>
        <begin position="87"/>
        <end position="104"/>
    </location>
</feature>
<dbReference type="RefSeq" id="WP_270070246.1">
    <property type="nucleotide sequence ID" value="NZ_JAJAQC010000002.1"/>
</dbReference>
<name>A0A9X3NRX1_9ACTN</name>
<accession>A0A9X3NRX1</accession>
<feature type="signal peptide" evidence="2">
    <location>
        <begin position="1"/>
        <end position="29"/>
    </location>
</feature>